<dbReference type="VEuPathDB" id="FungiDB:VP01_121g3"/>
<organism evidence="1 2">
    <name type="scientific">Puccinia sorghi</name>
    <dbReference type="NCBI Taxonomy" id="27349"/>
    <lineage>
        <taxon>Eukaryota</taxon>
        <taxon>Fungi</taxon>
        <taxon>Dikarya</taxon>
        <taxon>Basidiomycota</taxon>
        <taxon>Pucciniomycotina</taxon>
        <taxon>Pucciniomycetes</taxon>
        <taxon>Pucciniales</taxon>
        <taxon>Pucciniaceae</taxon>
        <taxon>Puccinia</taxon>
    </lineage>
</organism>
<protein>
    <submittedName>
        <fullName evidence="1">Putative signal peptide protein</fullName>
    </submittedName>
</protein>
<sequence length="397" mass="45959">MVLFLVSRLFINRLNKLLTSGSEKKMNNQNERAKSGCRMKKNKTHDFLRLQNWNTHTGAGDKKIKTRIKKATTQLGIMVNLDLNFISDDLRNRTRTSRRIDERTELKIQHTWKKRAPIRNVDDKDGQGTWIGVNTPNKNVNTHSHLFLQPSIAVHQPVCGPPQHLCYDLVRGSSYPTPRRTGMTPHPAIYIVRQEHSFTRTPEPSPSPRTGLNSFSLMPIHCEYCTVTVTKNLHMQTCGAQLSKFFLQCKLLKRAEIEDILASQDLHNEAIKGTLSSKRKGNDEKSNENNLKELEANEWDTINIYMRRRSMPNTWSTTTTTSTTQYLLTPLHPPHIGCIRRREEILQESLEWHRVVMNNLDTRWLKYSVRSVIVCHMFLSSHSTHSKFKSYPLHSQL</sequence>
<dbReference type="EMBL" id="LAVV01002444">
    <property type="protein sequence ID" value="KNZ62821.1"/>
    <property type="molecule type" value="Genomic_DNA"/>
</dbReference>
<comment type="caution">
    <text evidence="1">The sequence shown here is derived from an EMBL/GenBank/DDBJ whole genome shotgun (WGS) entry which is preliminary data.</text>
</comment>
<name>A0A0L6VQ18_9BASI</name>
<proteinExistence type="predicted"/>
<accession>A0A0L6VQ18</accession>
<keyword evidence="2" id="KW-1185">Reference proteome</keyword>
<reference evidence="1 2" key="1">
    <citation type="submission" date="2015-08" db="EMBL/GenBank/DDBJ databases">
        <title>Next Generation Sequencing and Analysis of the Genome of Puccinia sorghi L Schw, the Causal Agent of Maize Common Rust.</title>
        <authorList>
            <person name="Rochi L."/>
            <person name="Burguener G."/>
            <person name="Darino M."/>
            <person name="Turjanski A."/>
            <person name="Kreff E."/>
            <person name="Dieguez M.J."/>
            <person name="Sacco F."/>
        </authorList>
    </citation>
    <scope>NUCLEOTIDE SEQUENCE [LARGE SCALE GENOMIC DNA]</scope>
    <source>
        <strain evidence="1 2">RO10H11247</strain>
    </source>
</reference>
<evidence type="ECO:0000313" key="2">
    <source>
        <dbReference type="Proteomes" id="UP000037035"/>
    </source>
</evidence>
<dbReference type="Proteomes" id="UP000037035">
    <property type="component" value="Unassembled WGS sequence"/>
</dbReference>
<gene>
    <name evidence="1" type="ORF">VP01_121g3</name>
</gene>
<evidence type="ECO:0000313" key="1">
    <source>
        <dbReference type="EMBL" id="KNZ62821.1"/>
    </source>
</evidence>
<dbReference type="AlphaFoldDB" id="A0A0L6VQ18"/>